<dbReference type="EMBL" id="FWFO01000004">
    <property type="protein sequence ID" value="SLN64897.1"/>
    <property type="molecule type" value="Genomic_DNA"/>
</dbReference>
<organism evidence="4 5">
    <name type="scientific">Falsiruegeria litorea R37</name>
    <dbReference type="NCBI Taxonomy" id="1200284"/>
    <lineage>
        <taxon>Bacteria</taxon>
        <taxon>Pseudomonadati</taxon>
        <taxon>Pseudomonadota</taxon>
        <taxon>Alphaproteobacteria</taxon>
        <taxon>Rhodobacterales</taxon>
        <taxon>Roseobacteraceae</taxon>
        <taxon>Falsiruegeria</taxon>
    </lineage>
</organism>
<keyword evidence="1 4" id="KW-0560">Oxidoreductase</keyword>
<keyword evidence="2" id="KW-0812">Transmembrane</keyword>
<protein>
    <submittedName>
        <fullName evidence="4">D-amino acid dehydrogenase small subunit</fullName>
        <ecNumber evidence="4">1.4.99.6</ecNumber>
    </submittedName>
</protein>
<dbReference type="AlphaFoldDB" id="A0A1Y5TP91"/>
<keyword evidence="2" id="KW-1133">Transmembrane helix</keyword>
<evidence type="ECO:0000259" key="3">
    <source>
        <dbReference type="Pfam" id="PF01266"/>
    </source>
</evidence>
<accession>A0A1Y5TP91</accession>
<dbReference type="OrthoDB" id="9805337at2"/>
<dbReference type="GO" id="GO:0005737">
    <property type="term" value="C:cytoplasm"/>
    <property type="evidence" value="ECO:0007669"/>
    <property type="project" value="TreeGrafter"/>
</dbReference>
<evidence type="ECO:0000313" key="4">
    <source>
        <dbReference type="EMBL" id="SLN64897.1"/>
    </source>
</evidence>
<dbReference type="GO" id="GO:0016491">
    <property type="term" value="F:oxidoreductase activity"/>
    <property type="evidence" value="ECO:0007669"/>
    <property type="project" value="UniProtKB-KW"/>
</dbReference>
<dbReference type="Gene3D" id="3.30.9.10">
    <property type="entry name" value="D-Amino Acid Oxidase, subunit A, domain 2"/>
    <property type="match status" value="1"/>
</dbReference>
<dbReference type="SUPFAM" id="SSF54373">
    <property type="entry name" value="FAD-linked reductases, C-terminal domain"/>
    <property type="match status" value="1"/>
</dbReference>
<proteinExistence type="predicted"/>
<dbReference type="PANTHER" id="PTHR13847">
    <property type="entry name" value="SARCOSINE DEHYDROGENASE-RELATED"/>
    <property type="match status" value="1"/>
</dbReference>
<keyword evidence="2" id="KW-0472">Membrane</keyword>
<dbReference type="EC" id="1.4.99.6" evidence="4"/>
<feature type="domain" description="FAD dependent oxidoreductase" evidence="3">
    <location>
        <begin position="7"/>
        <end position="396"/>
    </location>
</feature>
<dbReference type="RefSeq" id="WP_085797297.1">
    <property type="nucleotide sequence ID" value="NZ_FWFO01000004.1"/>
</dbReference>
<feature type="transmembrane region" description="Helical" evidence="2">
    <location>
        <begin position="6"/>
        <end position="23"/>
    </location>
</feature>
<evidence type="ECO:0000313" key="5">
    <source>
        <dbReference type="Proteomes" id="UP000193077"/>
    </source>
</evidence>
<name>A0A1Y5TP91_9RHOB</name>
<dbReference type="SUPFAM" id="SSF51905">
    <property type="entry name" value="FAD/NAD(P)-binding domain"/>
    <property type="match status" value="1"/>
</dbReference>
<dbReference type="Pfam" id="PF01266">
    <property type="entry name" value="DAO"/>
    <property type="match status" value="1"/>
</dbReference>
<evidence type="ECO:0000256" key="2">
    <source>
        <dbReference type="SAM" id="Phobius"/>
    </source>
</evidence>
<dbReference type="Proteomes" id="UP000193077">
    <property type="component" value="Unassembled WGS sequence"/>
</dbReference>
<sequence>MQDSKTVVVIGAGIVGVSTAIWLQREGHKVVIIDRKGPAEGTSYGNGGILASCSIVPVTGPGLLAKAPKMLFSPNQPLFLKWGYLPKLLPWLTKYLSHANADDTRRIAEALTPIVGDSLQDHLALAEGTGAEHWIVPTDYLFAYNDRAHYGTDSFGWGLRKTNGFQWDELEGQAFRAYDDVYSPDLGFAARLKDHGRIRDPGQYIKDLADHFVSQGGKLIIADVEDIARENGQVTGVRAGGETIPCDTAVVALGAWSGALTKKLGLDVPLEAERGYHLEFWEPTVMPKTPVMVAAYKFVATPMEGRLRLAGTVEFGGLEAGPSEAPLDLLRRNASAVFPGLRASHVTEWLGHRPAPADSIPVIGELPHLKGAYTGFGHHHIGLTGGPKTGRILAQLISGKAPNIDLSIYSPARYTKAG</sequence>
<evidence type="ECO:0000256" key="1">
    <source>
        <dbReference type="ARBA" id="ARBA00023002"/>
    </source>
</evidence>
<keyword evidence="5" id="KW-1185">Reference proteome</keyword>
<dbReference type="Gene3D" id="3.50.50.60">
    <property type="entry name" value="FAD/NAD(P)-binding domain"/>
    <property type="match status" value="2"/>
</dbReference>
<gene>
    <name evidence="4" type="primary">dadA</name>
    <name evidence="4" type="ORF">TRL7639_03642</name>
</gene>
<dbReference type="PANTHER" id="PTHR13847:SF289">
    <property type="entry name" value="GLYCINE OXIDASE"/>
    <property type="match status" value="1"/>
</dbReference>
<dbReference type="InterPro" id="IPR006076">
    <property type="entry name" value="FAD-dep_OxRdtase"/>
</dbReference>
<dbReference type="InterPro" id="IPR036188">
    <property type="entry name" value="FAD/NAD-bd_sf"/>
</dbReference>
<reference evidence="4 5" key="1">
    <citation type="submission" date="2017-03" db="EMBL/GenBank/DDBJ databases">
        <authorList>
            <person name="Afonso C.L."/>
            <person name="Miller P.J."/>
            <person name="Scott M.A."/>
            <person name="Spackman E."/>
            <person name="Goraichik I."/>
            <person name="Dimitrov K.M."/>
            <person name="Suarez D.L."/>
            <person name="Swayne D.E."/>
        </authorList>
    </citation>
    <scope>NUCLEOTIDE SEQUENCE [LARGE SCALE GENOMIC DNA]</scope>
    <source>
        <strain evidence="4 5">CECT 7639</strain>
    </source>
</reference>